<reference evidence="6 7" key="1">
    <citation type="submission" date="2016-09" db="EMBL/GenBank/DDBJ databases">
        <authorList>
            <person name="Capua I."/>
            <person name="De Benedictis P."/>
            <person name="Joannis T."/>
            <person name="Lombin L.H."/>
            <person name="Cattoli G."/>
        </authorList>
    </citation>
    <scope>NUCLEOTIDE SEQUENCE [LARGE SCALE GENOMIC DNA]</scope>
    <source>
        <strain evidence="6 7">IMI 309357</strain>
    </source>
</reference>
<dbReference type="RefSeq" id="XP_022470991.1">
    <property type="nucleotide sequence ID" value="XM_022622475.1"/>
</dbReference>
<keyword evidence="4" id="KW-0503">Monooxygenase</keyword>
<organism evidence="6 7">
    <name type="scientific">Colletotrichum orchidophilum</name>
    <dbReference type="NCBI Taxonomy" id="1209926"/>
    <lineage>
        <taxon>Eukaryota</taxon>
        <taxon>Fungi</taxon>
        <taxon>Dikarya</taxon>
        <taxon>Ascomycota</taxon>
        <taxon>Pezizomycotina</taxon>
        <taxon>Sordariomycetes</taxon>
        <taxon>Hypocreomycetidae</taxon>
        <taxon>Glomerellales</taxon>
        <taxon>Glomerellaceae</taxon>
        <taxon>Colletotrichum</taxon>
    </lineage>
</organism>
<name>A0A1G4AXG4_9PEZI</name>
<evidence type="ECO:0000313" key="6">
    <source>
        <dbReference type="EMBL" id="OHE93827.1"/>
    </source>
</evidence>
<dbReference type="GO" id="GO:0004497">
    <property type="term" value="F:monooxygenase activity"/>
    <property type="evidence" value="ECO:0007669"/>
    <property type="project" value="UniProtKB-KW"/>
</dbReference>
<dbReference type="Proteomes" id="UP000176998">
    <property type="component" value="Unassembled WGS sequence"/>
</dbReference>
<evidence type="ECO:0000256" key="1">
    <source>
        <dbReference type="ARBA" id="ARBA00022630"/>
    </source>
</evidence>
<dbReference type="STRING" id="1209926.A0A1G4AXG4"/>
<dbReference type="PANTHER" id="PTHR46972">
    <property type="entry name" value="MONOOXYGENASE ASQM-RELATED"/>
    <property type="match status" value="1"/>
</dbReference>
<gene>
    <name evidence="6" type="ORF">CORC01_10848</name>
</gene>
<comment type="caution">
    <text evidence="6">The sequence shown here is derived from an EMBL/GenBank/DDBJ whole genome shotgun (WGS) entry which is preliminary data.</text>
</comment>
<dbReference type="EMBL" id="MJBS01000111">
    <property type="protein sequence ID" value="OHE93827.1"/>
    <property type="molecule type" value="Genomic_DNA"/>
</dbReference>
<keyword evidence="3" id="KW-0560">Oxidoreductase</keyword>
<dbReference type="Pfam" id="PF01494">
    <property type="entry name" value="FAD_binding_3"/>
    <property type="match status" value="1"/>
</dbReference>
<evidence type="ECO:0000256" key="3">
    <source>
        <dbReference type="ARBA" id="ARBA00023002"/>
    </source>
</evidence>
<evidence type="ECO:0000313" key="7">
    <source>
        <dbReference type="Proteomes" id="UP000176998"/>
    </source>
</evidence>
<dbReference type="GO" id="GO:0071949">
    <property type="term" value="F:FAD binding"/>
    <property type="evidence" value="ECO:0007669"/>
    <property type="project" value="InterPro"/>
</dbReference>
<dbReference type="InterPro" id="IPR002938">
    <property type="entry name" value="FAD-bd"/>
</dbReference>
<dbReference type="InterPro" id="IPR036188">
    <property type="entry name" value="FAD/NAD-bd_sf"/>
</dbReference>
<dbReference type="PRINTS" id="PR00420">
    <property type="entry name" value="RNGMNOXGNASE"/>
</dbReference>
<dbReference type="Gene3D" id="3.50.50.60">
    <property type="entry name" value="FAD/NAD(P)-binding domain"/>
    <property type="match status" value="1"/>
</dbReference>
<evidence type="ECO:0000256" key="2">
    <source>
        <dbReference type="ARBA" id="ARBA00022827"/>
    </source>
</evidence>
<dbReference type="SUPFAM" id="SSF51905">
    <property type="entry name" value="FAD/NAD(P)-binding domain"/>
    <property type="match status" value="1"/>
</dbReference>
<dbReference type="OrthoDB" id="655030at2759"/>
<dbReference type="GeneID" id="34563985"/>
<protein>
    <recommendedName>
        <fullName evidence="5">FAD-binding domain-containing protein</fullName>
    </recommendedName>
</protein>
<keyword evidence="7" id="KW-1185">Reference proteome</keyword>
<dbReference type="PANTHER" id="PTHR46972:SF1">
    <property type="entry name" value="FAD DEPENDENT OXIDOREDUCTASE DOMAIN-CONTAINING PROTEIN"/>
    <property type="match status" value="1"/>
</dbReference>
<accession>A0A1G4AXG4</accession>
<keyword evidence="2" id="KW-0274">FAD</keyword>
<dbReference type="AlphaFoldDB" id="A0A1G4AXG4"/>
<feature type="domain" description="FAD-binding" evidence="5">
    <location>
        <begin position="4"/>
        <end position="326"/>
    </location>
</feature>
<keyword evidence="1" id="KW-0285">Flavoprotein</keyword>
<proteinExistence type="predicted"/>
<sequence>MPPIAIIGAGPCGLTLARLLERQRVDYVVYERDESAASANAGGSLDIHEGTGQAALRKAGLWDAFRKEARWEDDRFAVYDKFGKQHLDIKSNGGVDEAGRPEIDRKALRQILLDSVPREKIQWGSTLKAVKMHQAGSPSLEFTSGTTAEGFKLVVGTDGAWSRVRSLITQVKPRYSGRTYVEAQITEENPLFKSVLDKYGHGTATILAGANQMVIQRQGNGWYRVYFGIEAPEHFVGRETDPASIDALRQALLSDFYSDWTEEAKDYIRYAEHFRSWPLYQLPLESQNWTNVPGLALAGDAAHLALPNGEGVNCAMWDAMELAKSIETHGLDNLDGAVQEYEKDLLVRGKAHIEDGIQLGQLMTHESGPAAIVKAFQ</sequence>
<evidence type="ECO:0000256" key="4">
    <source>
        <dbReference type="ARBA" id="ARBA00023033"/>
    </source>
</evidence>
<evidence type="ECO:0000259" key="5">
    <source>
        <dbReference type="Pfam" id="PF01494"/>
    </source>
</evidence>